<evidence type="ECO:0000313" key="3">
    <source>
        <dbReference type="Proteomes" id="UP000264036"/>
    </source>
</evidence>
<dbReference type="EMBL" id="DOEK01000028">
    <property type="protein sequence ID" value="HBP30050.1"/>
    <property type="molecule type" value="Genomic_DNA"/>
</dbReference>
<protein>
    <submittedName>
        <fullName evidence="2">Metallophosphoesterase</fullName>
    </submittedName>
</protein>
<sequence length="254" mass="28273">MNAKARIFFFGDTHGGFEHCREIVMAGKPDAVIFLGDIQASQPLHEILGDIRHMTDVWWIPGNHDTDSAAIYHNLFNSELAGRNLHGRVVDIHGVRIAGLGGVFRGTIWNPARPYWRFYCPQDYEAHSLLKAGKNGQGDRLRHRSSIFPSDYDALMQEQADILVLHEAPSCNRYGFTVLDRLALRLGATRVFHGHHHDCYDYSAHFDRMGFAAHAVGLRGVLDSNGVVIRAGDLDGSGEDRVAALPDAHTQPAR</sequence>
<organism evidence="2 3">
    <name type="scientific">Advenella kashmirensis</name>
    <dbReference type="NCBI Taxonomy" id="310575"/>
    <lineage>
        <taxon>Bacteria</taxon>
        <taxon>Pseudomonadati</taxon>
        <taxon>Pseudomonadota</taxon>
        <taxon>Betaproteobacteria</taxon>
        <taxon>Burkholderiales</taxon>
        <taxon>Alcaligenaceae</taxon>
    </lineage>
</organism>
<dbReference type="SUPFAM" id="SSF56300">
    <property type="entry name" value="Metallo-dependent phosphatases"/>
    <property type="match status" value="1"/>
</dbReference>
<comment type="caution">
    <text evidence="2">The sequence shown here is derived from an EMBL/GenBank/DDBJ whole genome shotgun (WGS) entry which is preliminary data.</text>
</comment>
<dbReference type="InterPro" id="IPR004843">
    <property type="entry name" value="Calcineurin-like_PHP"/>
</dbReference>
<dbReference type="AlphaFoldDB" id="A0A356LGA9"/>
<dbReference type="InterPro" id="IPR029052">
    <property type="entry name" value="Metallo-depent_PP-like"/>
</dbReference>
<accession>A0A356LGA9</accession>
<dbReference type="GO" id="GO:0016787">
    <property type="term" value="F:hydrolase activity"/>
    <property type="evidence" value="ECO:0007669"/>
    <property type="project" value="InterPro"/>
</dbReference>
<name>A0A356LGA9_9BURK</name>
<reference evidence="2 3" key="1">
    <citation type="journal article" date="2018" name="Nat. Biotechnol.">
        <title>A standardized bacterial taxonomy based on genome phylogeny substantially revises the tree of life.</title>
        <authorList>
            <person name="Parks D.H."/>
            <person name="Chuvochina M."/>
            <person name="Waite D.W."/>
            <person name="Rinke C."/>
            <person name="Skarshewski A."/>
            <person name="Chaumeil P.A."/>
            <person name="Hugenholtz P."/>
        </authorList>
    </citation>
    <scope>NUCLEOTIDE SEQUENCE [LARGE SCALE GENOMIC DNA]</scope>
    <source>
        <strain evidence="2">UBA10707</strain>
    </source>
</reference>
<evidence type="ECO:0000259" key="1">
    <source>
        <dbReference type="Pfam" id="PF00149"/>
    </source>
</evidence>
<dbReference type="Proteomes" id="UP000264036">
    <property type="component" value="Unassembled WGS sequence"/>
</dbReference>
<dbReference type="Pfam" id="PF00149">
    <property type="entry name" value="Metallophos"/>
    <property type="match status" value="1"/>
</dbReference>
<gene>
    <name evidence="2" type="ORF">DD666_11605</name>
</gene>
<dbReference type="Gene3D" id="3.60.21.10">
    <property type="match status" value="1"/>
</dbReference>
<feature type="domain" description="Calcineurin-like phosphoesterase" evidence="1">
    <location>
        <begin position="6"/>
        <end position="198"/>
    </location>
</feature>
<evidence type="ECO:0000313" key="2">
    <source>
        <dbReference type="EMBL" id="HBP30050.1"/>
    </source>
</evidence>
<proteinExistence type="predicted"/>